<evidence type="ECO:0000256" key="3">
    <source>
        <dbReference type="ARBA" id="ARBA00023015"/>
    </source>
</evidence>
<dbReference type="InterPro" id="IPR051446">
    <property type="entry name" value="HTH_trans_reg/aminotransferase"/>
</dbReference>
<dbReference type="InterPro" id="IPR015424">
    <property type="entry name" value="PyrdxlP-dep_Trfase"/>
</dbReference>
<dbReference type="GO" id="GO:0003700">
    <property type="term" value="F:DNA-binding transcription factor activity"/>
    <property type="evidence" value="ECO:0007669"/>
    <property type="project" value="InterPro"/>
</dbReference>
<dbReference type="SMART" id="SM00345">
    <property type="entry name" value="HTH_GNTR"/>
    <property type="match status" value="1"/>
</dbReference>
<dbReference type="Gene3D" id="3.40.640.10">
    <property type="entry name" value="Type I PLP-dependent aspartate aminotransferase-like (Major domain)"/>
    <property type="match status" value="1"/>
</dbReference>
<dbReference type="PANTHER" id="PTHR46577:SF1">
    <property type="entry name" value="HTH-TYPE TRANSCRIPTIONAL REGULATORY PROTEIN GABR"/>
    <property type="match status" value="1"/>
</dbReference>
<dbReference type="Proteomes" id="UP000553957">
    <property type="component" value="Unassembled WGS sequence"/>
</dbReference>
<keyword evidence="8" id="KW-0808">Transferase</keyword>
<dbReference type="InterPro" id="IPR036388">
    <property type="entry name" value="WH-like_DNA-bd_sf"/>
</dbReference>
<evidence type="ECO:0000313" key="7">
    <source>
        <dbReference type="EMBL" id="MBB6564984.1"/>
    </source>
</evidence>
<evidence type="ECO:0000256" key="5">
    <source>
        <dbReference type="ARBA" id="ARBA00023163"/>
    </source>
</evidence>
<dbReference type="SUPFAM" id="SSF46785">
    <property type="entry name" value="Winged helix' DNA-binding domain"/>
    <property type="match status" value="1"/>
</dbReference>
<comment type="caution">
    <text evidence="8">The sequence shown here is derived from an EMBL/GenBank/DDBJ whole genome shotgun (WGS) entry which is preliminary data.</text>
</comment>
<dbReference type="EMBL" id="JACHKF010000001">
    <property type="protein sequence ID" value="MBB6564984.1"/>
    <property type="molecule type" value="Genomic_DNA"/>
</dbReference>
<keyword evidence="2" id="KW-0663">Pyridoxal phosphate</keyword>
<keyword evidence="9" id="KW-1185">Reference proteome</keyword>
<dbReference type="Gene3D" id="1.10.10.10">
    <property type="entry name" value="Winged helix-like DNA-binding domain superfamily/Winged helix DNA-binding domain"/>
    <property type="match status" value="1"/>
</dbReference>
<dbReference type="InterPro" id="IPR036390">
    <property type="entry name" value="WH_DNA-bd_sf"/>
</dbReference>
<dbReference type="InterPro" id="IPR004839">
    <property type="entry name" value="Aminotransferase_I/II_large"/>
</dbReference>
<dbReference type="Pfam" id="PF00392">
    <property type="entry name" value="GntR"/>
    <property type="match status" value="1"/>
</dbReference>
<dbReference type="EMBL" id="JABJRC010000003">
    <property type="protein sequence ID" value="NOL41256.1"/>
    <property type="molecule type" value="Genomic_DNA"/>
</dbReference>
<dbReference type="PROSITE" id="PS50949">
    <property type="entry name" value="HTH_GNTR"/>
    <property type="match status" value="1"/>
</dbReference>
<dbReference type="Proteomes" id="UP000534306">
    <property type="component" value="Unassembled WGS sequence"/>
</dbReference>
<gene>
    <name evidence="7" type="ORF">HNR71_000621</name>
    <name evidence="8" type="ORF">HPO96_13470</name>
</gene>
<proteinExistence type="inferred from homology"/>
<evidence type="ECO:0000313" key="9">
    <source>
        <dbReference type="Proteomes" id="UP000534306"/>
    </source>
</evidence>
<dbReference type="Pfam" id="PF00155">
    <property type="entry name" value="Aminotran_1_2"/>
    <property type="match status" value="1"/>
</dbReference>
<evidence type="ECO:0000313" key="8">
    <source>
        <dbReference type="EMBL" id="NOL41256.1"/>
    </source>
</evidence>
<reference evidence="8 9" key="1">
    <citation type="submission" date="2020-05" db="EMBL/GenBank/DDBJ databases">
        <title>Genome sequence of Kribbella sandramycini ATCC 39419.</title>
        <authorList>
            <person name="Maclea K.S."/>
            <person name="Fair J.L."/>
        </authorList>
    </citation>
    <scope>NUCLEOTIDE SEQUENCE [LARGE SCALE GENOMIC DNA]</scope>
    <source>
        <strain evidence="8 9">ATCC 39419</strain>
    </source>
</reference>
<evidence type="ECO:0000259" key="6">
    <source>
        <dbReference type="PROSITE" id="PS50949"/>
    </source>
</evidence>
<comment type="similarity">
    <text evidence="1">In the C-terminal section; belongs to the class-I pyridoxal-phosphate-dependent aminotransferase family.</text>
</comment>
<dbReference type="GO" id="GO:0003677">
    <property type="term" value="F:DNA binding"/>
    <property type="evidence" value="ECO:0007669"/>
    <property type="project" value="UniProtKB-KW"/>
</dbReference>
<dbReference type="CDD" id="cd07377">
    <property type="entry name" value="WHTH_GntR"/>
    <property type="match status" value="1"/>
</dbReference>
<dbReference type="InterPro" id="IPR000524">
    <property type="entry name" value="Tscrpt_reg_HTH_GntR"/>
</dbReference>
<protein>
    <submittedName>
        <fullName evidence="7">GntR family transcriptional regulator/MocR family aminotransferase</fullName>
    </submittedName>
    <submittedName>
        <fullName evidence="8">PLP-dependent aminotransferase family protein</fullName>
    </submittedName>
</protein>
<keyword evidence="5" id="KW-0804">Transcription</keyword>
<dbReference type="CDD" id="cd00609">
    <property type="entry name" value="AAT_like"/>
    <property type="match status" value="1"/>
</dbReference>
<sequence length="446" mass="47077">MSELHLIVDRSRGVRAGVERALRTAIRELPVGTRLPSSRALAIDLGVARNTVAEVYSQLVLEGYLSSERGAGTRTAAVAPAAAPASGGVGEAAVVHDLRPGRPDISSFPVPAWNAAVRRVLGSRRAEALQYDEPRGPAYARQVLAGYLYRARGVQAQPENIVLCSGFRQASALVAGAMARLGATSFGHEHPGQPAIPRQLQRAGLEARAIPVDACGAMVGELGDAAGVVLTPAHQFPTGVPLAPHRRTEVLAWARASGGFVLEDDYDGEFRYDRQPIGALQGLAPDVVAYAGSASKTLAPGLRLAWLVLPPRLVDAVIEEKTWSDRHSDSLSQMALAALIDSGAYDRHVRAARLRYRRRRDDLIRALGNHSVRGIAAGLQLTLDLPTVDEGSALELLGAHDIVTYGLSRFGAGLPPALVLGYGAPPQHAWSQALAALTAALAAGNL</sequence>
<dbReference type="InterPro" id="IPR015421">
    <property type="entry name" value="PyrdxlP-dep_Trfase_major"/>
</dbReference>
<reference evidence="7 10" key="2">
    <citation type="submission" date="2020-08" db="EMBL/GenBank/DDBJ databases">
        <title>Sequencing the genomes of 1000 actinobacteria strains.</title>
        <authorList>
            <person name="Klenk H.-P."/>
        </authorList>
    </citation>
    <scope>NUCLEOTIDE SEQUENCE [LARGE SCALE GENOMIC DNA]</scope>
    <source>
        <strain evidence="7 10">DSM 15626</strain>
    </source>
</reference>
<evidence type="ECO:0000256" key="2">
    <source>
        <dbReference type="ARBA" id="ARBA00022898"/>
    </source>
</evidence>
<dbReference type="GO" id="GO:0008483">
    <property type="term" value="F:transaminase activity"/>
    <property type="evidence" value="ECO:0007669"/>
    <property type="project" value="UniProtKB-KW"/>
</dbReference>
<evidence type="ECO:0000313" key="10">
    <source>
        <dbReference type="Proteomes" id="UP000553957"/>
    </source>
</evidence>
<keyword evidence="3" id="KW-0805">Transcription regulation</keyword>
<evidence type="ECO:0000256" key="4">
    <source>
        <dbReference type="ARBA" id="ARBA00023125"/>
    </source>
</evidence>
<keyword evidence="8" id="KW-0032">Aminotransferase</keyword>
<dbReference type="SUPFAM" id="SSF53383">
    <property type="entry name" value="PLP-dependent transferases"/>
    <property type="match status" value="1"/>
</dbReference>
<dbReference type="PRINTS" id="PR00035">
    <property type="entry name" value="HTHGNTR"/>
</dbReference>
<keyword evidence="4" id="KW-0238">DNA-binding</keyword>
<evidence type="ECO:0000256" key="1">
    <source>
        <dbReference type="ARBA" id="ARBA00005384"/>
    </source>
</evidence>
<dbReference type="GO" id="GO:0030170">
    <property type="term" value="F:pyridoxal phosphate binding"/>
    <property type="evidence" value="ECO:0007669"/>
    <property type="project" value="InterPro"/>
</dbReference>
<organism evidence="8 9">
    <name type="scientific">Kribbella sandramycini</name>
    <dbReference type="NCBI Taxonomy" id="60450"/>
    <lineage>
        <taxon>Bacteria</taxon>
        <taxon>Bacillati</taxon>
        <taxon>Actinomycetota</taxon>
        <taxon>Actinomycetes</taxon>
        <taxon>Propionibacteriales</taxon>
        <taxon>Kribbellaceae</taxon>
        <taxon>Kribbella</taxon>
    </lineage>
</organism>
<dbReference type="PANTHER" id="PTHR46577">
    <property type="entry name" value="HTH-TYPE TRANSCRIPTIONAL REGULATORY PROTEIN GABR"/>
    <property type="match status" value="1"/>
</dbReference>
<dbReference type="AlphaFoldDB" id="A0A7Y4NZ59"/>
<dbReference type="RefSeq" id="WP_171673778.1">
    <property type="nucleotide sequence ID" value="NZ_BAAAGT010000001.1"/>
</dbReference>
<name>A0A7Y4NZ59_9ACTN</name>
<feature type="domain" description="HTH gntR-type" evidence="6">
    <location>
        <begin position="8"/>
        <end position="78"/>
    </location>
</feature>
<accession>A0A7Y4NZ59</accession>